<dbReference type="EMBL" id="QMDX01000009">
    <property type="protein sequence ID" value="TSD10018.1"/>
    <property type="molecule type" value="Genomic_DNA"/>
</dbReference>
<evidence type="ECO:0000313" key="2">
    <source>
        <dbReference type="EMBL" id="TSD10018.1"/>
    </source>
</evidence>
<dbReference type="Proteomes" id="UP000319894">
    <property type="component" value="Unassembled WGS sequence"/>
</dbReference>
<feature type="region of interest" description="Disordered" evidence="1">
    <location>
        <begin position="81"/>
        <end position="100"/>
    </location>
</feature>
<evidence type="ECO:0000313" key="3">
    <source>
        <dbReference type="Proteomes" id="UP000319894"/>
    </source>
</evidence>
<dbReference type="InParanoid" id="A0A554MXZ8"/>
<keyword evidence="3" id="KW-1185">Reference proteome</keyword>
<gene>
    <name evidence="2" type="ORF">DP107_13605</name>
</gene>
<comment type="caution">
    <text evidence="2">The sequence shown here is derived from an EMBL/GenBank/DDBJ whole genome shotgun (WGS) entry which is preliminary data.</text>
</comment>
<dbReference type="AlphaFoldDB" id="A0A554MXZ8"/>
<protein>
    <recommendedName>
        <fullName evidence="4">Universal stress protein family protein</fullName>
    </recommendedName>
</protein>
<proteinExistence type="predicted"/>
<reference evidence="2 3" key="1">
    <citation type="submission" date="2018-06" db="EMBL/GenBank/DDBJ databases">
        <title>Natronomonas sp. F16-60 a new haloarchaeon isolated from a solar saltern of Isla Cristina, Huelva, Spain.</title>
        <authorList>
            <person name="Duran-Viseras A."/>
            <person name="Sanchez-Porro C."/>
            <person name="Ventosa A."/>
        </authorList>
    </citation>
    <scope>NUCLEOTIDE SEQUENCE [LARGE SCALE GENOMIC DNA]</scope>
    <source>
        <strain evidence="2 3">F16-60</strain>
    </source>
</reference>
<sequence length="100" mass="10291">MGESIRMLSVSDTGPPSPDGTTNRDGEAPVVGTAVTTAGIPREAIALAAAGHDAVVMGERGPSLRSFRSGEPAEQLAAQSLGPVVVRRHRDGEESTEPFP</sequence>
<feature type="compositionally biased region" description="Polar residues" evidence="1">
    <location>
        <begin position="10"/>
        <end position="21"/>
    </location>
</feature>
<dbReference type="Gene3D" id="3.40.50.12370">
    <property type="match status" value="1"/>
</dbReference>
<accession>A0A554MXZ8</accession>
<name>A0A554MXZ8_9EURY</name>
<organism evidence="2 3">
    <name type="scientific">Haloglomus irregulare</name>
    <dbReference type="NCBI Taxonomy" id="2234134"/>
    <lineage>
        <taxon>Archaea</taxon>
        <taxon>Methanobacteriati</taxon>
        <taxon>Methanobacteriota</taxon>
        <taxon>Stenosarchaea group</taxon>
        <taxon>Halobacteria</taxon>
        <taxon>Halobacteriales</taxon>
        <taxon>Natronomonadaceae</taxon>
        <taxon>Haloglomus</taxon>
    </lineage>
</organism>
<evidence type="ECO:0000256" key="1">
    <source>
        <dbReference type="SAM" id="MobiDB-lite"/>
    </source>
</evidence>
<feature type="region of interest" description="Disordered" evidence="1">
    <location>
        <begin position="1"/>
        <end position="30"/>
    </location>
</feature>
<evidence type="ECO:0008006" key="4">
    <source>
        <dbReference type="Google" id="ProtNLM"/>
    </source>
</evidence>